<dbReference type="EMBL" id="JBHUMP010000009">
    <property type="protein sequence ID" value="MFD2740272.1"/>
    <property type="molecule type" value="Genomic_DNA"/>
</dbReference>
<keyword evidence="1" id="KW-1133">Transmembrane helix</keyword>
<keyword evidence="1" id="KW-0812">Transmembrane</keyword>
<accession>A0ABW5U4D4</accession>
<keyword evidence="3" id="KW-1185">Reference proteome</keyword>
<dbReference type="RefSeq" id="WP_386374658.1">
    <property type="nucleotide sequence ID" value="NZ_JBHUMP010000009.1"/>
</dbReference>
<proteinExistence type="predicted"/>
<evidence type="ECO:0000256" key="1">
    <source>
        <dbReference type="SAM" id="Phobius"/>
    </source>
</evidence>
<name>A0ABW5U4D4_9RHOB</name>
<organism evidence="2 3">
    <name type="scientific">Sulfitobacter aestuarii</name>
    <dbReference type="NCBI Taxonomy" id="2161676"/>
    <lineage>
        <taxon>Bacteria</taxon>
        <taxon>Pseudomonadati</taxon>
        <taxon>Pseudomonadota</taxon>
        <taxon>Alphaproteobacteria</taxon>
        <taxon>Rhodobacterales</taxon>
        <taxon>Roseobacteraceae</taxon>
        <taxon>Sulfitobacter</taxon>
    </lineage>
</organism>
<evidence type="ECO:0000313" key="3">
    <source>
        <dbReference type="Proteomes" id="UP001597474"/>
    </source>
</evidence>
<feature type="transmembrane region" description="Helical" evidence="1">
    <location>
        <begin position="6"/>
        <end position="24"/>
    </location>
</feature>
<keyword evidence="1" id="KW-0472">Membrane</keyword>
<comment type="caution">
    <text evidence="2">The sequence shown here is derived from an EMBL/GenBank/DDBJ whole genome shotgun (WGS) entry which is preliminary data.</text>
</comment>
<sequence>MGIVSGIVLFAVTWFMTFLIALPIKVQTQGDAGVLVPGTHAGAPEQHHLKKKALWTTFASIVLWSIFAVIILSGWISSADLERWLYPAEIIANGKGG</sequence>
<evidence type="ECO:0000313" key="2">
    <source>
        <dbReference type="EMBL" id="MFD2740272.1"/>
    </source>
</evidence>
<protein>
    <submittedName>
        <fullName evidence="2">DUF1467 family protein</fullName>
    </submittedName>
</protein>
<dbReference type="InterPro" id="IPR009935">
    <property type="entry name" value="DUF1467"/>
</dbReference>
<feature type="transmembrane region" description="Helical" evidence="1">
    <location>
        <begin position="53"/>
        <end position="76"/>
    </location>
</feature>
<reference evidence="3" key="1">
    <citation type="journal article" date="2019" name="Int. J. Syst. Evol. Microbiol.">
        <title>The Global Catalogue of Microorganisms (GCM) 10K type strain sequencing project: providing services to taxonomists for standard genome sequencing and annotation.</title>
        <authorList>
            <consortium name="The Broad Institute Genomics Platform"/>
            <consortium name="The Broad Institute Genome Sequencing Center for Infectious Disease"/>
            <person name="Wu L."/>
            <person name="Ma J."/>
        </authorList>
    </citation>
    <scope>NUCLEOTIDE SEQUENCE [LARGE SCALE GENOMIC DNA]</scope>
    <source>
        <strain evidence="3">TISTR 2562</strain>
    </source>
</reference>
<dbReference type="Pfam" id="PF07330">
    <property type="entry name" value="DUF1467"/>
    <property type="match status" value="1"/>
</dbReference>
<gene>
    <name evidence="2" type="ORF">ACFSUD_11860</name>
</gene>
<dbReference type="Proteomes" id="UP001597474">
    <property type="component" value="Unassembled WGS sequence"/>
</dbReference>